<dbReference type="Pfam" id="PF03311">
    <property type="entry name" value="Cornichon"/>
    <property type="match status" value="1"/>
</dbReference>
<evidence type="ECO:0000256" key="5">
    <source>
        <dbReference type="ARBA" id="ARBA00023136"/>
    </source>
</evidence>
<evidence type="ECO:0000256" key="3">
    <source>
        <dbReference type="ARBA" id="ARBA00022692"/>
    </source>
</evidence>
<sequence length="190" mass="20655">MPRSGGVDYTPQKRGARAYQGHGEARRGGQGHPSRFDGRSGGGGGWRRSCSSSRSSTAARSSSSRCTSYPCGSGRGPPSGPPPGAGAEVGPGWRPGQWVIPELIGHSAVTMLMLVSLHWFIFLLNLPVATWNIYRFIMVPSGNMGVFDPTEIHNRGQLKSHMKEAMIKLGFHLLCFFMYLYSMILALIND</sequence>
<feature type="transmembrane region" description="Helical" evidence="7">
    <location>
        <begin position="169"/>
        <end position="188"/>
    </location>
</feature>
<dbReference type="CTD" id="29097"/>
<keyword evidence="8" id="KW-1185">Reference proteome</keyword>
<accession>A0A7E6CYS6</accession>
<evidence type="ECO:0000256" key="1">
    <source>
        <dbReference type="ARBA" id="ARBA00004141"/>
    </source>
</evidence>
<keyword evidence="3 7" id="KW-0812">Transmembrane</keyword>
<comment type="subcellular location">
    <subcellularLocation>
        <location evidence="1">Membrane</location>
        <topology evidence="1">Multi-pass membrane protein</topology>
    </subcellularLocation>
</comment>
<dbReference type="InterPro" id="IPR003377">
    <property type="entry name" value="Cornichon"/>
</dbReference>
<dbReference type="Proteomes" id="UP000504628">
    <property type="component" value="Chromosome 15"/>
</dbReference>
<name>A0A7E6CYS6_9CHIR</name>
<organism evidence="8 9">
    <name type="scientific">Phyllostomus discolor</name>
    <name type="common">pale spear-nosed bat</name>
    <dbReference type="NCBI Taxonomy" id="89673"/>
    <lineage>
        <taxon>Eukaryota</taxon>
        <taxon>Metazoa</taxon>
        <taxon>Chordata</taxon>
        <taxon>Craniata</taxon>
        <taxon>Vertebrata</taxon>
        <taxon>Euteleostomi</taxon>
        <taxon>Mammalia</taxon>
        <taxon>Eutheria</taxon>
        <taxon>Laurasiatheria</taxon>
        <taxon>Chiroptera</taxon>
        <taxon>Yangochiroptera</taxon>
        <taxon>Phyllostomidae</taxon>
        <taxon>Phyllostominae</taxon>
        <taxon>Phyllostomus</taxon>
    </lineage>
</organism>
<feature type="region of interest" description="Disordered" evidence="6">
    <location>
        <begin position="1"/>
        <end position="90"/>
    </location>
</feature>
<dbReference type="OrthoDB" id="8775810at2759"/>
<reference evidence="9" key="1">
    <citation type="submission" date="2025-08" db="UniProtKB">
        <authorList>
            <consortium name="RefSeq"/>
        </authorList>
    </citation>
    <scope>IDENTIFICATION</scope>
    <source>
        <tissue evidence="9">Muscle</tissue>
    </source>
</reference>
<dbReference type="GO" id="GO:0016192">
    <property type="term" value="P:vesicle-mediated transport"/>
    <property type="evidence" value="ECO:0007669"/>
    <property type="project" value="InterPro"/>
</dbReference>
<dbReference type="SMART" id="SM01398">
    <property type="entry name" value="Cornichon"/>
    <property type="match status" value="1"/>
</dbReference>
<evidence type="ECO:0000313" key="9">
    <source>
        <dbReference type="RefSeq" id="XP_035872057.1"/>
    </source>
</evidence>
<feature type="transmembrane region" description="Helical" evidence="7">
    <location>
        <begin position="103"/>
        <end position="126"/>
    </location>
</feature>
<dbReference type="InParanoid" id="A0A7E6CYS6"/>
<dbReference type="GO" id="GO:0016020">
    <property type="term" value="C:membrane"/>
    <property type="evidence" value="ECO:0007669"/>
    <property type="project" value="UniProtKB-SubCell"/>
</dbReference>
<evidence type="ECO:0000256" key="2">
    <source>
        <dbReference type="ARBA" id="ARBA00010095"/>
    </source>
</evidence>
<feature type="compositionally biased region" description="Low complexity" evidence="6">
    <location>
        <begin position="47"/>
        <end position="72"/>
    </location>
</feature>
<evidence type="ECO:0000256" key="6">
    <source>
        <dbReference type="SAM" id="MobiDB-lite"/>
    </source>
</evidence>
<evidence type="ECO:0000256" key="4">
    <source>
        <dbReference type="ARBA" id="ARBA00022989"/>
    </source>
</evidence>
<dbReference type="PANTHER" id="PTHR12290">
    <property type="entry name" value="CORNICHON-RELATED"/>
    <property type="match status" value="1"/>
</dbReference>
<proteinExistence type="inferred from homology"/>
<dbReference type="GeneID" id="114512348"/>
<keyword evidence="5 7" id="KW-0472">Membrane</keyword>
<protein>
    <submittedName>
        <fullName evidence="9">Protein cornichon homolog 4 isoform X1</fullName>
    </submittedName>
</protein>
<keyword evidence="4 7" id="KW-1133">Transmembrane helix</keyword>
<gene>
    <name evidence="9" type="primary">CNIH4</name>
</gene>
<dbReference type="RefSeq" id="XP_035872057.1">
    <property type="nucleotide sequence ID" value="XM_036016164.1"/>
</dbReference>
<dbReference type="AlphaFoldDB" id="A0A7E6CYS6"/>
<evidence type="ECO:0000256" key="7">
    <source>
        <dbReference type="SAM" id="Phobius"/>
    </source>
</evidence>
<evidence type="ECO:0000313" key="8">
    <source>
        <dbReference type="Proteomes" id="UP000504628"/>
    </source>
</evidence>
<comment type="similarity">
    <text evidence="2">Belongs to the cornichon family.</text>
</comment>